<proteinExistence type="predicted"/>
<dbReference type="EMBL" id="PGCK01000002">
    <property type="protein sequence ID" value="MCD1293986.1"/>
    <property type="molecule type" value="Genomic_DNA"/>
</dbReference>
<reference evidence="1 2" key="1">
    <citation type="submission" date="2017-11" db="EMBL/GenBank/DDBJ databases">
        <title>Isolation and Characterization of Family Methanocellaceae Species from Potential Methane Hydrate Area Offshore Southwestern Taiwan.</title>
        <authorList>
            <person name="Zhang W.-L."/>
            <person name="Chen W.-C."/>
            <person name="Lai M.-C."/>
            <person name="Chen S.-C."/>
        </authorList>
    </citation>
    <scope>NUCLEOTIDE SEQUENCE [LARGE SCALE GENOMIC DNA]</scope>
    <source>
        <strain evidence="1 2">CWC-04</strain>
    </source>
</reference>
<sequence>MCIPGRNRTLKNVHKISISLSAEVLDWVYKNKGDMKVSTFINKALKDRMTGGSGLSCNVCEELRIIENRLKRLEEDIHDLRMIKTKKAGTLSAKEHISILSARPKEVFGELVNIKNVSANNAMAVYQELLPFIQKKKVIDREVVLKELFPNTGSSITNNINYWYNACRGVLDHLIERGDVIKVDKNKYKWIGKRP</sequence>
<dbReference type="AlphaFoldDB" id="A0AAP2RAI5"/>
<gene>
    <name evidence="1" type="ORF">CUJ83_03120</name>
</gene>
<evidence type="ECO:0000313" key="2">
    <source>
        <dbReference type="Proteomes" id="UP001320159"/>
    </source>
</evidence>
<name>A0AAP2RAI5_9EURY</name>
<protein>
    <submittedName>
        <fullName evidence="1">Uncharacterized protein</fullName>
    </submittedName>
</protein>
<keyword evidence="2" id="KW-1185">Reference proteome</keyword>
<organism evidence="1 2">
    <name type="scientific">Methanooceanicella nereidis</name>
    <dbReference type="NCBI Taxonomy" id="2052831"/>
    <lineage>
        <taxon>Archaea</taxon>
        <taxon>Methanobacteriati</taxon>
        <taxon>Methanobacteriota</taxon>
        <taxon>Stenosarchaea group</taxon>
        <taxon>Methanomicrobia</taxon>
        <taxon>Methanocellales</taxon>
        <taxon>Methanocellaceae</taxon>
        <taxon>Methanooceanicella</taxon>
    </lineage>
</organism>
<accession>A0AAP2RAI5</accession>
<dbReference type="Proteomes" id="UP001320159">
    <property type="component" value="Unassembled WGS sequence"/>
</dbReference>
<dbReference type="RefSeq" id="WP_230740513.1">
    <property type="nucleotide sequence ID" value="NZ_PGCK01000002.1"/>
</dbReference>
<evidence type="ECO:0000313" key="1">
    <source>
        <dbReference type="EMBL" id="MCD1293986.1"/>
    </source>
</evidence>
<comment type="caution">
    <text evidence="1">The sequence shown here is derived from an EMBL/GenBank/DDBJ whole genome shotgun (WGS) entry which is preliminary data.</text>
</comment>